<evidence type="ECO:0000313" key="1">
    <source>
        <dbReference type="EMBL" id="GFY11781.1"/>
    </source>
</evidence>
<dbReference type="Proteomes" id="UP000887159">
    <property type="component" value="Unassembled WGS sequence"/>
</dbReference>
<keyword evidence="2" id="KW-1185">Reference proteome</keyword>
<reference evidence="1" key="1">
    <citation type="submission" date="2020-08" db="EMBL/GenBank/DDBJ databases">
        <title>Multicomponent nature underlies the extraordinary mechanical properties of spider dragline silk.</title>
        <authorList>
            <person name="Kono N."/>
            <person name="Nakamura H."/>
            <person name="Mori M."/>
            <person name="Yoshida Y."/>
            <person name="Ohtoshi R."/>
            <person name="Malay A.D."/>
            <person name="Moran D.A.P."/>
            <person name="Tomita M."/>
            <person name="Numata K."/>
            <person name="Arakawa K."/>
        </authorList>
    </citation>
    <scope>NUCLEOTIDE SEQUENCE</scope>
</reference>
<gene>
    <name evidence="1" type="ORF">TNCV_1529731</name>
</gene>
<organism evidence="1 2">
    <name type="scientific">Trichonephila clavipes</name>
    <name type="common">Golden silk orbweaver</name>
    <name type="synonym">Nephila clavipes</name>
    <dbReference type="NCBI Taxonomy" id="2585209"/>
    <lineage>
        <taxon>Eukaryota</taxon>
        <taxon>Metazoa</taxon>
        <taxon>Ecdysozoa</taxon>
        <taxon>Arthropoda</taxon>
        <taxon>Chelicerata</taxon>
        <taxon>Arachnida</taxon>
        <taxon>Araneae</taxon>
        <taxon>Araneomorphae</taxon>
        <taxon>Entelegynae</taxon>
        <taxon>Araneoidea</taxon>
        <taxon>Nephilidae</taxon>
        <taxon>Trichonephila</taxon>
    </lineage>
</organism>
<sequence length="113" mass="13024">MPLIYELAERNAQAAERLYRERYLQKDVPDLRMFANLHHNLCVAVDHQVETGIVRDATHSNGPRYPTHLVPYMEQNALDTVRRNPSTMLGVGITRGPPLLYLLPHDDPYPHKL</sequence>
<comment type="caution">
    <text evidence="1">The sequence shown here is derived from an EMBL/GenBank/DDBJ whole genome shotgun (WGS) entry which is preliminary data.</text>
</comment>
<protein>
    <recommendedName>
        <fullName evidence="3">DUF4817 domain-containing protein</fullName>
    </recommendedName>
</protein>
<dbReference type="EMBL" id="BMAU01021308">
    <property type="protein sequence ID" value="GFY11781.1"/>
    <property type="molecule type" value="Genomic_DNA"/>
</dbReference>
<evidence type="ECO:0008006" key="3">
    <source>
        <dbReference type="Google" id="ProtNLM"/>
    </source>
</evidence>
<name>A0A8X6SNV6_TRICX</name>
<evidence type="ECO:0000313" key="2">
    <source>
        <dbReference type="Proteomes" id="UP000887159"/>
    </source>
</evidence>
<proteinExistence type="predicted"/>
<dbReference type="AlphaFoldDB" id="A0A8X6SNV6"/>
<accession>A0A8X6SNV6</accession>